<sequence length="184" mass="21931">MAKLFKLTKRIKKNKEIKPVIKTLKVDNTHKGVRDEIESILLLLNTSNRHSSAYRRILDLDRHVLDTNIFLVAKKLLQVFLEEDKFEIPEFNKIFAKLRGCDNFFAIHNLLYDYLKVVLLAGYKHEQLLNFMLRNCRSVLKDNKAELIEMMAAEDRLKIEKLKINDKFVFSDRLFFFNHKFEKI</sequence>
<dbReference type="HOGENOM" id="CLU_1468596_0_0_1"/>
<dbReference type="AlphaFoldDB" id="R0MAX1"/>
<accession>R0MAX1</accession>
<evidence type="ECO:0000313" key="2">
    <source>
        <dbReference type="Proteomes" id="UP000016927"/>
    </source>
</evidence>
<dbReference type="OMA" id="RINKCTI"/>
<dbReference type="OrthoDB" id="2192163at2759"/>
<dbReference type="VEuPathDB" id="MicrosporidiaDB:NBO_1478g0001"/>
<organism evidence="1 2">
    <name type="scientific">Nosema bombycis (strain CQ1 / CVCC 102059)</name>
    <name type="common">Microsporidian parasite</name>
    <name type="synonym">Pebrine of silkworm</name>
    <dbReference type="NCBI Taxonomy" id="578461"/>
    <lineage>
        <taxon>Eukaryota</taxon>
        <taxon>Fungi</taxon>
        <taxon>Fungi incertae sedis</taxon>
        <taxon>Microsporidia</taxon>
        <taxon>Nosematidae</taxon>
        <taxon>Nosema</taxon>
    </lineage>
</organism>
<evidence type="ECO:0000313" key="1">
    <source>
        <dbReference type="EMBL" id="EOB11190.1"/>
    </source>
</evidence>
<dbReference type="Proteomes" id="UP000016927">
    <property type="component" value="Unassembled WGS sequence"/>
</dbReference>
<proteinExistence type="predicted"/>
<dbReference type="EMBL" id="KB910385">
    <property type="protein sequence ID" value="EOB11190.1"/>
    <property type="molecule type" value="Genomic_DNA"/>
</dbReference>
<reference evidence="1 2" key="1">
    <citation type="journal article" date="2013" name="BMC Genomics">
        <title>Comparative genomics of parasitic silkworm microsporidia reveal an association between genome expansion and host adaptation.</title>
        <authorList>
            <person name="Pan G."/>
            <person name="Xu J."/>
            <person name="Li T."/>
            <person name="Xia Q."/>
            <person name="Liu S.L."/>
            <person name="Zhang G."/>
            <person name="Li S."/>
            <person name="Li C."/>
            <person name="Liu H."/>
            <person name="Yang L."/>
            <person name="Liu T."/>
            <person name="Zhang X."/>
            <person name="Wu Z."/>
            <person name="Fan W."/>
            <person name="Dang X."/>
            <person name="Xiang H."/>
            <person name="Tao M."/>
            <person name="Li Y."/>
            <person name="Hu J."/>
            <person name="Li Z."/>
            <person name="Lin L."/>
            <person name="Luo J."/>
            <person name="Geng L."/>
            <person name="Wang L."/>
            <person name="Long M."/>
            <person name="Wan Y."/>
            <person name="He N."/>
            <person name="Zhang Z."/>
            <person name="Lu C."/>
            <person name="Keeling P.J."/>
            <person name="Wang J."/>
            <person name="Xiang Z."/>
            <person name="Zhou Z."/>
        </authorList>
    </citation>
    <scope>NUCLEOTIDE SEQUENCE [LARGE SCALE GENOMIC DNA]</scope>
    <source>
        <strain evidence="2">CQ1 / CVCC 102059</strain>
    </source>
</reference>
<gene>
    <name evidence="1" type="ORF">NBO_1478g0001</name>
</gene>
<keyword evidence="2" id="KW-1185">Reference proteome</keyword>
<name>R0MAX1_NOSB1</name>
<protein>
    <submittedName>
        <fullName evidence="1">Uncharacterized protein</fullName>
    </submittedName>
</protein>